<reference evidence="1 2" key="1">
    <citation type="submission" date="2017-12" db="EMBL/GenBank/DDBJ databases">
        <title>Hemimetabolous genomes reveal molecular basis of termite eusociality.</title>
        <authorList>
            <person name="Harrison M.C."/>
            <person name="Jongepier E."/>
            <person name="Robertson H.M."/>
            <person name="Arning N."/>
            <person name="Bitard-Feildel T."/>
            <person name="Chao H."/>
            <person name="Childers C.P."/>
            <person name="Dinh H."/>
            <person name="Doddapaneni H."/>
            <person name="Dugan S."/>
            <person name="Gowin J."/>
            <person name="Greiner C."/>
            <person name="Han Y."/>
            <person name="Hu H."/>
            <person name="Hughes D.S.T."/>
            <person name="Huylmans A.-K."/>
            <person name="Kemena C."/>
            <person name="Kremer L.P.M."/>
            <person name="Lee S.L."/>
            <person name="Lopez-Ezquerra A."/>
            <person name="Mallet L."/>
            <person name="Monroy-Kuhn J.M."/>
            <person name="Moser A."/>
            <person name="Murali S.C."/>
            <person name="Muzny D.M."/>
            <person name="Otani S."/>
            <person name="Piulachs M.-D."/>
            <person name="Poelchau M."/>
            <person name="Qu J."/>
            <person name="Schaub F."/>
            <person name="Wada-Katsumata A."/>
            <person name="Worley K.C."/>
            <person name="Xie Q."/>
            <person name="Ylla G."/>
            <person name="Poulsen M."/>
            <person name="Gibbs R.A."/>
            <person name="Schal C."/>
            <person name="Richards S."/>
            <person name="Belles X."/>
            <person name="Korb J."/>
            <person name="Bornberg-Bauer E."/>
        </authorList>
    </citation>
    <scope>NUCLEOTIDE SEQUENCE [LARGE SCALE GENOMIC DNA]</scope>
    <source>
        <tissue evidence="1">Whole body</tissue>
    </source>
</reference>
<evidence type="ECO:0000313" key="2">
    <source>
        <dbReference type="Proteomes" id="UP000235965"/>
    </source>
</evidence>
<name>A0A2J7PXF4_9NEOP</name>
<dbReference type="EMBL" id="NEVH01020859">
    <property type="protein sequence ID" value="PNF21006.1"/>
    <property type="molecule type" value="Genomic_DNA"/>
</dbReference>
<gene>
    <name evidence="1" type="ORF">B7P43_G09512</name>
</gene>
<protein>
    <submittedName>
        <fullName evidence="1">Uncharacterized protein</fullName>
    </submittedName>
</protein>
<dbReference type="AlphaFoldDB" id="A0A2J7PXF4"/>
<proteinExistence type="predicted"/>
<evidence type="ECO:0000313" key="1">
    <source>
        <dbReference type="EMBL" id="PNF21006.1"/>
    </source>
</evidence>
<dbReference type="InParanoid" id="A0A2J7PXF4"/>
<dbReference type="Proteomes" id="UP000235965">
    <property type="component" value="Unassembled WGS sequence"/>
</dbReference>
<keyword evidence="2" id="KW-1185">Reference proteome</keyword>
<organism evidence="1 2">
    <name type="scientific">Cryptotermes secundus</name>
    <dbReference type="NCBI Taxonomy" id="105785"/>
    <lineage>
        <taxon>Eukaryota</taxon>
        <taxon>Metazoa</taxon>
        <taxon>Ecdysozoa</taxon>
        <taxon>Arthropoda</taxon>
        <taxon>Hexapoda</taxon>
        <taxon>Insecta</taxon>
        <taxon>Pterygota</taxon>
        <taxon>Neoptera</taxon>
        <taxon>Polyneoptera</taxon>
        <taxon>Dictyoptera</taxon>
        <taxon>Blattodea</taxon>
        <taxon>Blattoidea</taxon>
        <taxon>Termitoidae</taxon>
        <taxon>Kalotermitidae</taxon>
        <taxon>Cryptotermitinae</taxon>
        <taxon>Cryptotermes</taxon>
    </lineage>
</organism>
<comment type="caution">
    <text evidence="1">The sequence shown here is derived from an EMBL/GenBank/DDBJ whole genome shotgun (WGS) entry which is preliminary data.</text>
</comment>
<accession>A0A2J7PXF4</accession>
<sequence>MWRRVDLVCADVSEEYVAFIFRTENPRAWNQREQVVADCKMHWGYGHHN</sequence>